<comment type="caution">
    <text evidence="3">The sequence shown here is derived from an EMBL/GenBank/DDBJ whole genome shotgun (WGS) entry which is preliminary data.</text>
</comment>
<dbReference type="AlphaFoldDB" id="A0A2K0W6H4"/>
<evidence type="ECO:0000313" key="4">
    <source>
        <dbReference type="Proteomes" id="UP000236664"/>
    </source>
</evidence>
<evidence type="ECO:0000256" key="1">
    <source>
        <dbReference type="SAM" id="MobiDB-lite"/>
    </source>
</evidence>
<dbReference type="OrthoDB" id="5099967at2759"/>
<protein>
    <submittedName>
        <fullName evidence="3">Uncharacterized protein</fullName>
    </submittedName>
</protein>
<evidence type="ECO:0000313" key="3">
    <source>
        <dbReference type="EMBL" id="PNP77872.1"/>
    </source>
</evidence>
<proteinExistence type="predicted"/>
<name>A0A2K0W6H4_GIBNY</name>
<keyword evidence="2" id="KW-0812">Transmembrane</keyword>
<organism evidence="3 4">
    <name type="scientific">Gibberella nygamai</name>
    <name type="common">Bean root rot disease fungus</name>
    <name type="synonym">Fusarium nygamai</name>
    <dbReference type="NCBI Taxonomy" id="42673"/>
    <lineage>
        <taxon>Eukaryota</taxon>
        <taxon>Fungi</taxon>
        <taxon>Dikarya</taxon>
        <taxon>Ascomycota</taxon>
        <taxon>Pezizomycotina</taxon>
        <taxon>Sordariomycetes</taxon>
        <taxon>Hypocreomycetidae</taxon>
        <taxon>Hypocreales</taxon>
        <taxon>Nectriaceae</taxon>
        <taxon>Fusarium</taxon>
        <taxon>Fusarium fujikuroi species complex</taxon>
    </lineage>
</organism>
<sequence>MPFELVAKSSSERIYRTELKRFVCFWLWLFRLLPMSIWKIIGYGLKKHQFRALRELWVNDVWQSAEHIDLDAAVDKDEGHDEDEREYEDEDEDEIQADDDDSDEKEGGDDENTTR</sequence>
<gene>
    <name evidence="3" type="ORF">FNYG_08786</name>
</gene>
<dbReference type="Proteomes" id="UP000236664">
    <property type="component" value="Unassembled WGS sequence"/>
</dbReference>
<feature type="region of interest" description="Disordered" evidence="1">
    <location>
        <begin position="72"/>
        <end position="115"/>
    </location>
</feature>
<keyword evidence="4" id="KW-1185">Reference proteome</keyword>
<feature type="transmembrane region" description="Helical" evidence="2">
    <location>
        <begin position="25"/>
        <end position="45"/>
    </location>
</feature>
<keyword evidence="2" id="KW-0472">Membrane</keyword>
<accession>A0A2K0W6H4</accession>
<evidence type="ECO:0000256" key="2">
    <source>
        <dbReference type="SAM" id="Phobius"/>
    </source>
</evidence>
<keyword evidence="2" id="KW-1133">Transmembrane helix</keyword>
<dbReference type="EMBL" id="MTQA01000122">
    <property type="protein sequence ID" value="PNP77872.1"/>
    <property type="molecule type" value="Genomic_DNA"/>
</dbReference>
<feature type="compositionally biased region" description="Acidic residues" evidence="1">
    <location>
        <begin position="80"/>
        <end position="115"/>
    </location>
</feature>
<reference evidence="3 4" key="1">
    <citation type="submission" date="2017-06" db="EMBL/GenBank/DDBJ databases">
        <title>Genome of Fusarium nygamai isolate CS10214.</title>
        <authorList>
            <person name="Gardiner D.M."/>
            <person name="Obanor F."/>
            <person name="Kazan K."/>
        </authorList>
    </citation>
    <scope>NUCLEOTIDE SEQUENCE [LARGE SCALE GENOMIC DNA]</scope>
    <source>
        <strain evidence="3 4">CS10214</strain>
    </source>
</reference>